<evidence type="ECO:0000313" key="4">
    <source>
        <dbReference type="Proteomes" id="UP001374579"/>
    </source>
</evidence>
<dbReference type="Proteomes" id="UP001374579">
    <property type="component" value="Unassembled WGS sequence"/>
</dbReference>
<feature type="domain" description="Transglutaminase-like" evidence="2">
    <location>
        <begin position="140"/>
        <end position="210"/>
    </location>
</feature>
<dbReference type="Pfam" id="PF23265">
    <property type="entry name" value="Ig-like_KY"/>
    <property type="match status" value="3"/>
</dbReference>
<dbReference type="InterPro" id="IPR002931">
    <property type="entry name" value="Transglutaminase-like"/>
</dbReference>
<name>A0AAN9AYC2_9CAEN</name>
<comment type="caution">
    <text evidence="3">The sequence shown here is derived from an EMBL/GenBank/DDBJ whole genome shotgun (WGS) entry which is preliminary data.</text>
</comment>
<dbReference type="GO" id="GO:0005737">
    <property type="term" value="C:cytoplasm"/>
    <property type="evidence" value="ECO:0007669"/>
    <property type="project" value="TreeGrafter"/>
</dbReference>
<accession>A0AAN9AYC2</accession>
<feature type="region of interest" description="Disordered" evidence="1">
    <location>
        <begin position="1"/>
        <end position="66"/>
    </location>
</feature>
<dbReference type="InterPro" id="IPR056564">
    <property type="entry name" value="Ig-like_KY"/>
</dbReference>
<protein>
    <recommendedName>
        <fullName evidence="2">Transglutaminase-like domain-containing protein</fullName>
    </recommendedName>
</protein>
<sequence>MGGACSRQTDSLDVSGRASKGNVPGRATTQQKNKNKPFTSLDQNSNVPGEEKFPPIRPPKKTKSKLIPDPEVFKDVETFVRNTPRYSARTVEGLANHLMTACSSDLDRVRAIFCWIAFNITYDTNKYANGADPPQDADSVLKTLKGVCMGYATLFHALCRHAGIPCLQVQGHAKEQYHDLEEKFTDEGKPTHAWNIVHVKGEWRPLDVTWGTGCTDNGGTFKRKFDEHWFLTDPADFVCKHYPLDKRGKAEAAKYQLLNRPIPVERFSSAIDAKSLAYVIGLKYLTHDHRVIEVTRDVTIKFKATRRPLLFVSVTLKEKGSYREGNKENILTSLSDDGTCTVYVRPPRVGTFYLEVMGRAREENENRILHELFTYVIKCKECQQDVQPFPDEAVTWGLHQPIASQCGLKTTRGGKYSFTAKNGAVKVPVPLNHRTNMKATLKHASNMRDDLSERCTVLEYTQDGAIVTARLPRPGYYMLRLFAGKNLGDNNLDQAADFLLYTDQACAVQQPYPNKPGSNGTYGLILPVAVECGLKAGNGARSSFQTTNGELKIPIQLSRFTELKVHLHHAANMSNDIAQGHTFLEYTGAGATVDVRLPRAGYYALRVFATHPTETMMPHVANFLLYAENGRSDCKPFPRAYTMAYQERVKLLKPLDGQVPRGQTTLFQIRAPTLGKVKVGDTMMERKKNGLWEGEVTPQRGTNIPVYGAKEANATTLSGLYEFTVA</sequence>
<dbReference type="PANTHER" id="PTHR46333">
    <property type="entry name" value="CYTOKINESIS PROTEIN 3"/>
    <property type="match status" value="1"/>
</dbReference>
<dbReference type="EMBL" id="JBAMIC010000018">
    <property type="protein sequence ID" value="KAK7095279.1"/>
    <property type="molecule type" value="Genomic_DNA"/>
</dbReference>
<dbReference type="Gene3D" id="3.10.620.30">
    <property type="match status" value="1"/>
</dbReference>
<evidence type="ECO:0000313" key="3">
    <source>
        <dbReference type="EMBL" id="KAK7095279.1"/>
    </source>
</evidence>
<dbReference type="Pfam" id="PF01841">
    <property type="entry name" value="Transglut_core"/>
    <property type="match status" value="1"/>
</dbReference>
<evidence type="ECO:0000256" key="1">
    <source>
        <dbReference type="SAM" id="MobiDB-lite"/>
    </source>
</evidence>
<reference evidence="3 4" key="1">
    <citation type="submission" date="2024-02" db="EMBL/GenBank/DDBJ databases">
        <title>Chromosome-scale genome assembly of the rough periwinkle Littorina saxatilis.</title>
        <authorList>
            <person name="De Jode A."/>
            <person name="Faria R."/>
            <person name="Formenti G."/>
            <person name="Sims Y."/>
            <person name="Smith T.P."/>
            <person name="Tracey A."/>
            <person name="Wood J.M.D."/>
            <person name="Zagrodzka Z.B."/>
            <person name="Johannesson K."/>
            <person name="Butlin R.K."/>
            <person name="Leder E.H."/>
        </authorList>
    </citation>
    <scope>NUCLEOTIDE SEQUENCE [LARGE SCALE GENOMIC DNA]</scope>
    <source>
        <strain evidence="3">Snail1</strain>
        <tissue evidence="3">Muscle</tissue>
    </source>
</reference>
<dbReference type="SUPFAM" id="SSF54001">
    <property type="entry name" value="Cysteine proteinases"/>
    <property type="match status" value="1"/>
</dbReference>
<organism evidence="3 4">
    <name type="scientific">Littorina saxatilis</name>
    <dbReference type="NCBI Taxonomy" id="31220"/>
    <lineage>
        <taxon>Eukaryota</taxon>
        <taxon>Metazoa</taxon>
        <taxon>Spiralia</taxon>
        <taxon>Lophotrochozoa</taxon>
        <taxon>Mollusca</taxon>
        <taxon>Gastropoda</taxon>
        <taxon>Caenogastropoda</taxon>
        <taxon>Littorinimorpha</taxon>
        <taxon>Littorinoidea</taxon>
        <taxon>Littorinidae</taxon>
        <taxon>Littorina</taxon>
    </lineage>
</organism>
<dbReference type="PANTHER" id="PTHR46333:SF2">
    <property type="entry name" value="CYTOKINESIS PROTEIN 3"/>
    <property type="match status" value="1"/>
</dbReference>
<dbReference type="AlphaFoldDB" id="A0AAN9AYC2"/>
<feature type="compositionally biased region" description="Polar residues" evidence="1">
    <location>
        <begin position="1"/>
        <end position="12"/>
    </location>
</feature>
<dbReference type="InterPro" id="IPR052557">
    <property type="entry name" value="CAP/Cytokinesis_protein"/>
</dbReference>
<dbReference type="InterPro" id="IPR038765">
    <property type="entry name" value="Papain-like_cys_pep_sf"/>
</dbReference>
<gene>
    <name evidence="3" type="ORF">V1264_006710</name>
</gene>
<dbReference type="SMART" id="SM00460">
    <property type="entry name" value="TGc"/>
    <property type="match status" value="1"/>
</dbReference>
<evidence type="ECO:0000259" key="2">
    <source>
        <dbReference type="SMART" id="SM00460"/>
    </source>
</evidence>
<proteinExistence type="predicted"/>
<feature type="compositionally biased region" description="Polar residues" evidence="1">
    <location>
        <begin position="27"/>
        <end position="47"/>
    </location>
</feature>
<keyword evidence="4" id="KW-1185">Reference proteome</keyword>